<dbReference type="Proteomes" id="UP001595715">
    <property type="component" value="Unassembled WGS sequence"/>
</dbReference>
<evidence type="ECO:0000259" key="1">
    <source>
        <dbReference type="Pfam" id="PF12695"/>
    </source>
</evidence>
<reference evidence="3" key="1">
    <citation type="journal article" date="2019" name="Int. J. Syst. Evol. Microbiol.">
        <title>The Global Catalogue of Microorganisms (GCM) 10K type strain sequencing project: providing services to taxonomists for standard genome sequencing and annotation.</title>
        <authorList>
            <consortium name="The Broad Institute Genomics Platform"/>
            <consortium name="The Broad Institute Genome Sequencing Center for Infectious Disease"/>
            <person name="Wu L."/>
            <person name="Ma J."/>
        </authorList>
    </citation>
    <scope>NUCLEOTIDE SEQUENCE [LARGE SCALE GENOMIC DNA]</scope>
    <source>
        <strain evidence="3">IBRC-M 10987</strain>
    </source>
</reference>
<keyword evidence="3" id="KW-1185">Reference proteome</keyword>
<dbReference type="SUPFAM" id="SSF53474">
    <property type="entry name" value="alpha/beta-Hydrolases"/>
    <property type="match status" value="1"/>
</dbReference>
<comment type="caution">
    <text evidence="2">The sequence shown here is derived from an EMBL/GenBank/DDBJ whole genome shotgun (WGS) entry which is preliminary data.</text>
</comment>
<protein>
    <submittedName>
        <fullName evidence="2">Alpha/beta fold hydrolase</fullName>
    </submittedName>
</protein>
<feature type="domain" description="Alpha/beta hydrolase fold-5" evidence="1">
    <location>
        <begin position="75"/>
        <end position="237"/>
    </location>
</feature>
<dbReference type="GO" id="GO:0016787">
    <property type="term" value="F:hydrolase activity"/>
    <property type="evidence" value="ECO:0007669"/>
    <property type="project" value="UniProtKB-KW"/>
</dbReference>
<evidence type="ECO:0000313" key="2">
    <source>
        <dbReference type="EMBL" id="MFC4102862.1"/>
    </source>
</evidence>
<dbReference type="InterPro" id="IPR050228">
    <property type="entry name" value="Carboxylesterase_BioH"/>
</dbReference>
<dbReference type="Gene3D" id="3.40.50.1820">
    <property type="entry name" value="alpha/beta hydrolase"/>
    <property type="match status" value="1"/>
</dbReference>
<organism evidence="2 3">
    <name type="scientific">Paenibacillus xanthanilyticus</name>
    <dbReference type="NCBI Taxonomy" id="1783531"/>
    <lineage>
        <taxon>Bacteria</taxon>
        <taxon>Bacillati</taxon>
        <taxon>Bacillota</taxon>
        <taxon>Bacilli</taxon>
        <taxon>Bacillales</taxon>
        <taxon>Paenibacillaceae</taxon>
        <taxon>Paenibacillus</taxon>
    </lineage>
</organism>
<evidence type="ECO:0000313" key="3">
    <source>
        <dbReference type="Proteomes" id="UP001595715"/>
    </source>
</evidence>
<dbReference type="InterPro" id="IPR029058">
    <property type="entry name" value="AB_hydrolase_fold"/>
</dbReference>
<name>A0ABV8KA89_9BACL</name>
<proteinExistence type="predicted"/>
<accession>A0ABV8KA89</accession>
<dbReference type="RefSeq" id="WP_377721465.1">
    <property type="nucleotide sequence ID" value="NZ_JBHSAM010000034.1"/>
</dbReference>
<dbReference type="PANTHER" id="PTHR43194">
    <property type="entry name" value="HYDROLASE ALPHA/BETA FOLD FAMILY"/>
    <property type="match status" value="1"/>
</dbReference>
<dbReference type="PANTHER" id="PTHR43194:SF2">
    <property type="entry name" value="PEROXISOMAL MEMBRANE PROTEIN LPX1"/>
    <property type="match status" value="1"/>
</dbReference>
<dbReference type="InterPro" id="IPR029059">
    <property type="entry name" value="AB_hydrolase_5"/>
</dbReference>
<dbReference type="EMBL" id="JBHSAM010000034">
    <property type="protein sequence ID" value="MFC4102862.1"/>
    <property type="molecule type" value="Genomic_DNA"/>
</dbReference>
<dbReference type="Pfam" id="PF12695">
    <property type="entry name" value="Abhydrolase_5"/>
    <property type="match status" value="1"/>
</dbReference>
<sequence>MMGMRLSDRFERRLNRTLLLVCLLAIALVTAYRIAVFEPSDKAIVALMSDSRVRVSSSSEWWLLEPAQGDRKSPGVIVYPGLLADAAGYSPWARMLAERGYPVYLVKMPLHFSPLAPERATHILNKHPREAFVIGGHSLGGAVAARYAASHRERVEGLFLIASFIDREAGKEVVGLPVLQVAATKDGIITLNVSDREREQLPGTTEYVNIRGGNHQQFASYAEEWQDYPPAISEAEQLSLTAGALENWLSHLGSTLSFDRTHSFRK</sequence>
<keyword evidence="2" id="KW-0378">Hydrolase</keyword>
<gene>
    <name evidence="2" type="ORF">ACFOZ8_24885</name>
</gene>